<dbReference type="InterPro" id="IPR003737">
    <property type="entry name" value="GlcNAc_PI_deacetylase-related"/>
</dbReference>
<dbReference type="SUPFAM" id="SSF102588">
    <property type="entry name" value="LmbE-like"/>
    <property type="match status" value="1"/>
</dbReference>
<dbReference type="RefSeq" id="WP_158674325.1">
    <property type="nucleotide sequence ID" value="NZ_RJKN01000008.1"/>
</dbReference>
<dbReference type="Pfam" id="PF02585">
    <property type="entry name" value="PIG-L"/>
    <property type="match status" value="1"/>
</dbReference>
<sequence length="241" mass="24270">MTASTATARPGRPVLPVWAPPVPPGRALVVVAHPDDEVLALGPVVTTLDAAGWVLDLLVLTDGEAAYPALDAAGRARLAAVRRDELDAAWAALLPGAGHRGGRVLRAGLPDARLPDVAAAVRGAVDAAAAASPPDLVVGLWPHDPHHDHAGAALAAVALAARLAVPSVQAPLWARVWWDDDDARLPRATASRVPVAGPAAGRLAAALAAHASQVEGFEGHGPLLGPDDLAALAGDGLVVTA</sequence>
<dbReference type="PANTHER" id="PTHR12993">
    <property type="entry name" value="N-ACETYLGLUCOSAMINYL-PHOSPHATIDYLINOSITOL DE-N-ACETYLASE-RELATED"/>
    <property type="match status" value="1"/>
</dbReference>
<keyword evidence="3" id="KW-1185">Reference proteome</keyword>
<reference evidence="2 3" key="1">
    <citation type="journal article" date="2015" name="Stand. Genomic Sci.">
        <title>Genomic Encyclopedia of Bacterial and Archaeal Type Strains, Phase III: the genomes of soil and plant-associated and newly described type strains.</title>
        <authorList>
            <person name="Whitman W.B."/>
            <person name="Woyke T."/>
            <person name="Klenk H.P."/>
            <person name="Zhou Y."/>
            <person name="Lilburn T.G."/>
            <person name="Beck B.J."/>
            <person name="De Vos P."/>
            <person name="Vandamme P."/>
            <person name="Eisen J.A."/>
            <person name="Garrity G."/>
            <person name="Hugenholtz P."/>
            <person name="Kyrpides N.C."/>
        </authorList>
    </citation>
    <scope>NUCLEOTIDE SEQUENCE [LARGE SCALE GENOMIC DNA]</scope>
    <source>
        <strain evidence="2 3">CECT 7306</strain>
    </source>
</reference>
<proteinExistence type="predicted"/>
<dbReference type="AlphaFoldDB" id="A0A3N1G9V6"/>
<dbReference type="InterPro" id="IPR024078">
    <property type="entry name" value="LmbE-like_dom_sf"/>
</dbReference>
<dbReference type="GO" id="GO:0016811">
    <property type="term" value="F:hydrolase activity, acting on carbon-nitrogen (but not peptide) bonds, in linear amides"/>
    <property type="evidence" value="ECO:0007669"/>
    <property type="project" value="TreeGrafter"/>
</dbReference>
<protein>
    <submittedName>
        <fullName evidence="2">LmbE family N-acetylglucosaminyl deacetylase</fullName>
    </submittedName>
</protein>
<keyword evidence="1" id="KW-0862">Zinc</keyword>
<dbReference type="GO" id="GO:0016137">
    <property type="term" value="P:glycoside metabolic process"/>
    <property type="evidence" value="ECO:0007669"/>
    <property type="project" value="UniProtKB-ARBA"/>
</dbReference>
<evidence type="ECO:0000256" key="1">
    <source>
        <dbReference type="ARBA" id="ARBA00022833"/>
    </source>
</evidence>
<dbReference type="Proteomes" id="UP000276232">
    <property type="component" value="Unassembled WGS sequence"/>
</dbReference>
<dbReference type="FunCoup" id="A0A3N1G9V6">
    <property type="interactions" value="71"/>
</dbReference>
<dbReference type="EMBL" id="RJKN01000008">
    <property type="protein sequence ID" value="ROP27016.1"/>
    <property type="molecule type" value="Genomic_DNA"/>
</dbReference>
<gene>
    <name evidence="2" type="ORF">EDC03_2944</name>
</gene>
<name>A0A3N1G9V6_9ACTN</name>
<comment type="caution">
    <text evidence="2">The sequence shown here is derived from an EMBL/GenBank/DDBJ whole genome shotgun (WGS) entry which is preliminary data.</text>
</comment>
<dbReference type="OrthoDB" id="116799at2"/>
<dbReference type="PANTHER" id="PTHR12993:SF29">
    <property type="entry name" value="BLR3841 PROTEIN"/>
    <property type="match status" value="1"/>
</dbReference>
<evidence type="ECO:0000313" key="2">
    <source>
        <dbReference type="EMBL" id="ROP27016.1"/>
    </source>
</evidence>
<dbReference type="Gene3D" id="3.40.50.10320">
    <property type="entry name" value="LmbE-like"/>
    <property type="match status" value="1"/>
</dbReference>
<evidence type="ECO:0000313" key="3">
    <source>
        <dbReference type="Proteomes" id="UP000276232"/>
    </source>
</evidence>
<organism evidence="2 3">
    <name type="scientific">Pseudokineococcus lusitanus</name>
    <dbReference type="NCBI Taxonomy" id="763993"/>
    <lineage>
        <taxon>Bacteria</taxon>
        <taxon>Bacillati</taxon>
        <taxon>Actinomycetota</taxon>
        <taxon>Actinomycetes</taxon>
        <taxon>Kineosporiales</taxon>
        <taxon>Kineosporiaceae</taxon>
        <taxon>Pseudokineococcus</taxon>
    </lineage>
</organism>
<dbReference type="InParanoid" id="A0A3N1G9V6"/>
<accession>A0A3N1G9V6</accession>